<dbReference type="CDD" id="cd07822">
    <property type="entry name" value="SRPBCC_4"/>
    <property type="match status" value="1"/>
</dbReference>
<accession>A0ABX7PU93</accession>
<dbReference type="Proteomes" id="UP000663088">
    <property type="component" value="Chromosome"/>
</dbReference>
<dbReference type="PANTHER" id="PTHR36166:SF1">
    <property type="entry name" value="SRPBCC DOMAIN-CONTAINING PROTEIN"/>
    <property type="match status" value="1"/>
</dbReference>
<name>A0ABX7PU93_9BACT</name>
<dbReference type="EMBL" id="CP065956">
    <property type="protein sequence ID" value="QSR86472.1"/>
    <property type="molecule type" value="Genomic_DNA"/>
</dbReference>
<protein>
    <submittedName>
        <fullName evidence="1">SRPBCC domain-containing protein</fullName>
    </submittedName>
</protein>
<sequence length="147" mass="17238">MIYEISTSIEIKAKKEVIWESLTDFKSFSAWNPFLRKIWIKNLLPGEPFWLLVHAPSSFPVLMRGKMLRIDPLSLILWQCDLIHPFLLRGMHKLELLEATPTSTHFFHTERFEGILPSFLWMAIKPRVQEGFELMNQALKNKLENGS</sequence>
<gene>
    <name evidence="1" type="ORF">EM20IM_08230</name>
</gene>
<dbReference type="Gene3D" id="3.30.530.20">
    <property type="match status" value="1"/>
</dbReference>
<reference evidence="1 2" key="1">
    <citation type="submission" date="2020-12" db="EMBL/GenBank/DDBJ databases">
        <authorList>
            <person name="Awala S.I."/>
            <person name="Gwak J.-H."/>
            <person name="Kim S.-J."/>
            <person name="Rhee S.-K."/>
        </authorList>
    </citation>
    <scope>NUCLEOTIDE SEQUENCE [LARGE SCALE GENOMIC DNA]</scope>
    <source>
        <strain evidence="1 2">IT5</strain>
    </source>
</reference>
<dbReference type="PANTHER" id="PTHR36166">
    <property type="entry name" value="CHROMOSOME 9, WHOLE GENOME SHOTGUN SEQUENCE"/>
    <property type="match status" value="1"/>
</dbReference>
<dbReference type="Pfam" id="PF10604">
    <property type="entry name" value="Polyketide_cyc2"/>
    <property type="match status" value="1"/>
</dbReference>
<dbReference type="InterPro" id="IPR023393">
    <property type="entry name" value="START-like_dom_sf"/>
</dbReference>
<organism evidence="1 2">
    <name type="scientific">Candidatus Methylacidiphilum infernorum</name>
    <dbReference type="NCBI Taxonomy" id="511746"/>
    <lineage>
        <taxon>Bacteria</taxon>
        <taxon>Pseudomonadati</taxon>
        <taxon>Verrucomicrobiota</taxon>
        <taxon>Methylacidiphilae</taxon>
        <taxon>Methylacidiphilales</taxon>
        <taxon>Methylacidiphilaceae</taxon>
        <taxon>Methylacidiphilum (ex Ratnadevi et al. 2023)</taxon>
    </lineage>
</organism>
<evidence type="ECO:0000313" key="1">
    <source>
        <dbReference type="EMBL" id="QSR86472.1"/>
    </source>
</evidence>
<evidence type="ECO:0000313" key="2">
    <source>
        <dbReference type="Proteomes" id="UP000663088"/>
    </source>
</evidence>
<dbReference type="InterPro" id="IPR019587">
    <property type="entry name" value="Polyketide_cyclase/dehydratase"/>
</dbReference>
<keyword evidence="2" id="KW-1185">Reference proteome</keyword>
<dbReference type="SUPFAM" id="SSF55961">
    <property type="entry name" value="Bet v1-like"/>
    <property type="match status" value="1"/>
</dbReference>
<dbReference type="RefSeq" id="WP_206845969.1">
    <property type="nucleotide sequence ID" value="NZ_CP065956.1"/>
</dbReference>
<proteinExistence type="predicted"/>